<evidence type="ECO:0000313" key="8">
    <source>
        <dbReference type="Proteomes" id="UP001295423"/>
    </source>
</evidence>
<dbReference type="PANTHER" id="PTHR10015:SF206">
    <property type="entry name" value="HSF-TYPE DNA-BINDING DOMAIN-CONTAINING PROTEIN"/>
    <property type="match status" value="1"/>
</dbReference>
<dbReference type="Gene3D" id="1.10.10.10">
    <property type="entry name" value="Winged helix-like DNA-binding domain superfamily/Winged helix DNA-binding domain"/>
    <property type="match status" value="1"/>
</dbReference>
<evidence type="ECO:0000256" key="3">
    <source>
        <dbReference type="ARBA" id="ARBA00023242"/>
    </source>
</evidence>
<dbReference type="SMART" id="SM00415">
    <property type="entry name" value="HSF"/>
    <property type="match status" value="1"/>
</dbReference>
<keyword evidence="2" id="KW-0238">DNA-binding</keyword>
<gene>
    <name evidence="7" type="ORF">CYCCA115_LOCUS2815</name>
</gene>
<evidence type="ECO:0000313" key="7">
    <source>
        <dbReference type="EMBL" id="CAJ1932396.1"/>
    </source>
</evidence>
<accession>A0AAD2FEC6</accession>
<organism evidence="7 8">
    <name type="scientific">Cylindrotheca closterium</name>
    <dbReference type="NCBI Taxonomy" id="2856"/>
    <lineage>
        <taxon>Eukaryota</taxon>
        <taxon>Sar</taxon>
        <taxon>Stramenopiles</taxon>
        <taxon>Ochrophyta</taxon>
        <taxon>Bacillariophyta</taxon>
        <taxon>Bacillariophyceae</taxon>
        <taxon>Bacillariophycidae</taxon>
        <taxon>Bacillariales</taxon>
        <taxon>Bacillariaceae</taxon>
        <taxon>Cylindrotheca</taxon>
    </lineage>
</organism>
<comment type="caution">
    <text evidence="7">The sequence shown here is derived from an EMBL/GenBank/DDBJ whole genome shotgun (WGS) entry which is preliminary data.</text>
</comment>
<dbReference type="InterPro" id="IPR036388">
    <property type="entry name" value="WH-like_DNA-bd_sf"/>
</dbReference>
<feature type="compositionally biased region" description="Basic residues" evidence="5">
    <location>
        <begin position="112"/>
        <end position="121"/>
    </location>
</feature>
<dbReference type="PANTHER" id="PTHR10015">
    <property type="entry name" value="HEAT SHOCK TRANSCRIPTION FACTOR"/>
    <property type="match status" value="1"/>
</dbReference>
<evidence type="ECO:0000256" key="5">
    <source>
        <dbReference type="SAM" id="MobiDB-lite"/>
    </source>
</evidence>
<evidence type="ECO:0000256" key="2">
    <source>
        <dbReference type="ARBA" id="ARBA00023125"/>
    </source>
</evidence>
<evidence type="ECO:0000259" key="6">
    <source>
        <dbReference type="SMART" id="SM00415"/>
    </source>
</evidence>
<name>A0AAD2FEC6_9STRA</name>
<dbReference type="GO" id="GO:0003700">
    <property type="term" value="F:DNA-binding transcription factor activity"/>
    <property type="evidence" value="ECO:0007669"/>
    <property type="project" value="InterPro"/>
</dbReference>
<keyword evidence="3" id="KW-0539">Nucleus</keyword>
<keyword evidence="8" id="KW-1185">Reference proteome</keyword>
<protein>
    <recommendedName>
        <fullName evidence="6">HSF-type DNA-binding domain-containing protein</fullName>
    </recommendedName>
</protein>
<sequence length="282" mass="30712">MTLFPYKLHELLSEMQANAHLSSIISWMPSGNAFKIHQPELFEAVLLQKYFPRQTQINSFKRQLLYYGFDNLGDCVFAHPCFLKDKRHLCGQITHTNPTKSQREANASIPSRRVRGKRAKQALRQSLADKAKAEKNSKKGRTTPCSPVNQQPIASPQVGALPLAPPAPLAAPTSPLLSAPTSPLLSAPVMMNDAQAALSLQQMQMLLQGHNIPFLPSTTTAATPGAEFSTLLDALAQNKGLPLTNMFTMSYSKAGLHETSTRHAMPQPYGAMSSSRVGPPSA</sequence>
<dbReference type="GO" id="GO:0043565">
    <property type="term" value="F:sequence-specific DNA binding"/>
    <property type="evidence" value="ECO:0007669"/>
    <property type="project" value="InterPro"/>
</dbReference>
<evidence type="ECO:0000256" key="1">
    <source>
        <dbReference type="ARBA" id="ARBA00004123"/>
    </source>
</evidence>
<dbReference type="SUPFAM" id="SSF46785">
    <property type="entry name" value="Winged helix' DNA-binding domain"/>
    <property type="match status" value="1"/>
</dbReference>
<dbReference type="GO" id="GO:0005634">
    <property type="term" value="C:nucleus"/>
    <property type="evidence" value="ECO:0007669"/>
    <property type="project" value="UniProtKB-SubCell"/>
</dbReference>
<proteinExistence type="inferred from homology"/>
<feature type="compositionally biased region" description="Polar residues" evidence="5">
    <location>
        <begin position="94"/>
        <end position="109"/>
    </location>
</feature>
<feature type="compositionally biased region" description="Basic and acidic residues" evidence="5">
    <location>
        <begin position="127"/>
        <end position="137"/>
    </location>
</feature>
<dbReference type="EMBL" id="CAKOGP040000224">
    <property type="protein sequence ID" value="CAJ1932396.1"/>
    <property type="molecule type" value="Genomic_DNA"/>
</dbReference>
<dbReference type="InterPro" id="IPR000232">
    <property type="entry name" value="HSF_DNA-bd"/>
</dbReference>
<evidence type="ECO:0000256" key="4">
    <source>
        <dbReference type="RuleBase" id="RU004020"/>
    </source>
</evidence>
<feature type="compositionally biased region" description="Polar residues" evidence="5">
    <location>
        <begin position="143"/>
        <end position="154"/>
    </location>
</feature>
<feature type="region of interest" description="Disordered" evidence="5">
    <location>
        <begin position="94"/>
        <end position="160"/>
    </location>
</feature>
<comment type="subcellular location">
    <subcellularLocation>
        <location evidence="1">Nucleus</location>
    </subcellularLocation>
</comment>
<feature type="domain" description="HSF-type DNA-binding" evidence="6">
    <location>
        <begin position="1"/>
        <end position="96"/>
    </location>
</feature>
<dbReference type="InterPro" id="IPR036390">
    <property type="entry name" value="WH_DNA-bd_sf"/>
</dbReference>
<dbReference type="Pfam" id="PF00447">
    <property type="entry name" value="HSF_DNA-bind"/>
    <property type="match status" value="1"/>
</dbReference>
<dbReference type="AlphaFoldDB" id="A0AAD2FEC6"/>
<reference evidence="7" key="1">
    <citation type="submission" date="2023-08" db="EMBL/GenBank/DDBJ databases">
        <authorList>
            <person name="Audoor S."/>
            <person name="Bilcke G."/>
        </authorList>
    </citation>
    <scope>NUCLEOTIDE SEQUENCE</scope>
</reference>
<dbReference type="Proteomes" id="UP001295423">
    <property type="component" value="Unassembled WGS sequence"/>
</dbReference>
<comment type="similarity">
    <text evidence="4">Belongs to the HSF family.</text>
</comment>